<name>A0A6J4JV65_9SPHI</name>
<sequence length="91" mass="10372">MVFHATVEGYTEKYRQMLEKSITVPFCAKWVVGESFFWRYFRAAGAPKNGVFEGLSRRVRGATPSHVIVRTALRQRRGFTQNGTDARTQAS</sequence>
<protein>
    <submittedName>
        <fullName evidence="1">Uncharacterized protein</fullName>
    </submittedName>
</protein>
<accession>A0A6J4JV65</accession>
<organism evidence="1">
    <name type="scientific">uncultured Cytophagales bacterium</name>
    <dbReference type="NCBI Taxonomy" id="158755"/>
    <lineage>
        <taxon>Bacteria</taxon>
        <taxon>Pseudomonadati</taxon>
        <taxon>Bacteroidota</taxon>
        <taxon>Sphingobacteriia</taxon>
        <taxon>Sphingobacteriales</taxon>
        <taxon>environmental samples</taxon>
    </lineage>
</organism>
<proteinExistence type="predicted"/>
<evidence type="ECO:0000313" key="1">
    <source>
        <dbReference type="EMBL" id="CAA9288124.1"/>
    </source>
</evidence>
<dbReference type="AlphaFoldDB" id="A0A6J4JV65"/>
<gene>
    <name evidence="1" type="ORF">AVDCRST_MAG56-4329</name>
</gene>
<reference evidence="1" key="1">
    <citation type="submission" date="2020-02" db="EMBL/GenBank/DDBJ databases">
        <authorList>
            <person name="Meier V. D."/>
        </authorList>
    </citation>
    <scope>NUCLEOTIDE SEQUENCE</scope>
    <source>
        <strain evidence="1">AVDCRST_MAG56</strain>
    </source>
</reference>
<dbReference type="EMBL" id="CADCTQ010000363">
    <property type="protein sequence ID" value="CAA9288124.1"/>
    <property type="molecule type" value="Genomic_DNA"/>
</dbReference>